<sequence length="65" mass="7568">MRNFLKLKGGTNLQDLMKNIFKTLIKDEILMLYSWKGARGKNEFRSFKIVNLIIAVIRLHDANST</sequence>
<organism evidence="2 3">
    <name type="scientific">Lasius platythorax</name>
    <dbReference type="NCBI Taxonomy" id="488582"/>
    <lineage>
        <taxon>Eukaryota</taxon>
        <taxon>Metazoa</taxon>
        <taxon>Ecdysozoa</taxon>
        <taxon>Arthropoda</taxon>
        <taxon>Hexapoda</taxon>
        <taxon>Insecta</taxon>
        <taxon>Pterygota</taxon>
        <taxon>Neoptera</taxon>
        <taxon>Endopterygota</taxon>
        <taxon>Hymenoptera</taxon>
        <taxon>Apocrita</taxon>
        <taxon>Aculeata</taxon>
        <taxon>Formicoidea</taxon>
        <taxon>Formicidae</taxon>
        <taxon>Formicinae</taxon>
        <taxon>Lasius</taxon>
        <taxon>Lasius</taxon>
    </lineage>
</organism>
<reference evidence="2" key="1">
    <citation type="submission" date="2024-04" db="EMBL/GenBank/DDBJ databases">
        <authorList>
            <consortium name="Molecular Ecology Group"/>
        </authorList>
    </citation>
    <scope>NUCLEOTIDE SEQUENCE</scope>
</reference>
<evidence type="ECO:0000313" key="2">
    <source>
        <dbReference type="EMBL" id="CAL1683847.1"/>
    </source>
</evidence>
<feature type="domain" description="DUF4806" evidence="1">
    <location>
        <begin position="2"/>
        <end position="51"/>
    </location>
</feature>
<protein>
    <recommendedName>
        <fullName evidence="1">DUF4806 domain-containing protein</fullName>
    </recommendedName>
</protein>
<dbReference type="Proteomes" id="UP001497644">
    <property type="component" value="Chromosome 5"/>
</dbReference>
<dbReference type="AlphaFoldDB" id="A0AAV2NU30"/>
<name>A0AAV2NU30_9HYME</name>
<evidence type="ECO:0000259" key="1">
    <source>
        <dbReference type="Pfam" id="PF16064"/>
    </source>
</evidence>
<dbReference type="InterPro" id="IPR032071">
    <property type="entry name" value="DUF4806"/>
</dbReference>
<dbReference type="Pfam" id="PF16064">
    <property type="entry name" value="DUF4806"/>
    <property type="match status" value="1"/>
</dbReference>
<proteinExistence type="predicted"/>
<keyword evidence="3" id="KW-1185">Reference proteome</keyword>
<accession>A0AAV2NU30</accession>
<gene>
    <name evidence="2" type="ORF">LPLAT_LOCUS9603</name>
</gene>
<dbReference type="EMBL" id="OZ034828">
    <property type="protein sequence ID" value="CAL1683847.1"/>
    <property type="molecule type" value="Genomic_DNA"/>
</dbReference>
<evidence type="ECO:0000313" key="3">
    <source>
        <dbReference type="Proteomes" id="UP001497644"/>
    </source>
</evidence>